<dbReference type="EMBL" id="BAABUK010000002">
    <property type="protein sequence ID" value="GAA5807693.1"/>
    <property type="molecule type" value="Genomic_DNA"/>
</dbReference>
<evidence type="ECO:0000256" key="1">
    <source>
        <dbReference type="SAM" id="MobiDB-lite"/>
    </source>
</evidence>
<reference evidence="2 3" key="1">
    <citation type="submission" date="2024-04" db="EMBL/GenBank/DDBJ databases">
        <title>genome sequences of Mucor flavus KT1a and Helicostylum pulchrum KT1b strains isolated from the surface of a dry-aged beef.</title>
        <authorList>
            <person name="Toyotome T."/>
            <person name="Hosono M."/>
            <person name="Torimaru M."/>
            <person name="Fukuda K."/>
            <person name="Mikami N."/>
        </authorList>
    </citation>
    <scope>NUCLEOTIDE SEQUENCE [LARGE SCALE GENOMIC DNA]</scope>
    <source>
        <strain evidence="2 3">KT1a</strain>
    </source>
</reference>
<evidence type="ECO:0000313" key="3">
    <source>
        <dbReference type="Proteomes" id="UP001473302"/>
    </source>
</evidence>
<protein>
    <submittedName>
        <fullName evidence="2">Uncharacterized protein</fullName>
    </submittedName>
</protein>
<gene>
    <name evidence="2" type="ORF">MFLAVUS_001067</name>
</gene>
<organism evidence="2 3">
    <name type="scientific">Mucor flavus</name>
    <dbReference type="NCBI Taxonomy" id="439312"/>
    <lineage>
        <taxon>Eukaryota</taxon>
        <taxon>Fungi</taxon>
        <taxon>Fungi incertae sedis</taxon>
        <taxon>Mucoromycota</taxon>
        <taxon>Mucoromycotina</taxon>
        <taxon>Mucoromycetes</taxon>
        <taxon>Mucorales</taxon>
        <taxon>Mucorineae</taxon>
        <taxon>Mucoraceae</taxon>
        <taxon>Mucor</taxon>
    </lineage>
</organism>
<keyword evidence="3" id="KW-1185">Reference proteome</keyword>
<comment type="caution">
    <text evidence="2">The sequence shown here is derived from an EMBL/GenBank/DDBJ whole genome shotgun (WGS) entry which is preliminary data.</text>
</comment>
<dbReference type="Proteomes" id="UP001473302">
    <property type="component" value="Unassembled WGS sequence"/>
</dbReference>
<feature type="region of interest" description="Disordered" evidence="1">
    <location>
        <begin position="1"/>
        <end position="42"/>
    </location>
</feature>
<sequence length="217" mass="24188">MFGSNSSNKNRGISKKKPAPKVGSKRDTHANRPVPKCLLDQPNLHQQRLNKMTLFHSALSSFSTRQEYQAFPLNITNSEEDNNLDQATIEIEDGTESDKEYIQKFSSGSDNDYSMRNYISTLILNKIKCSKKREADLSKAKDGLSSMIRLSNGIMTNAGLEVPCTIKAELKDGNLITKLKATKKAYLAIQVSRTSKASNEELLPRKDGLFATKKKKG</sequence>
<evidence type="ECO:0000313" key="2">
    <source>
        <dbReference type="EMBL" id="GAA5807693.1"/>
    </source>
</evidence>
<accession>A0ABP9YLG6</accession>
<name>A0ABP9YLG6_9FUNG</name>
<feature type="compositionally biased region" description="Polar residues" evidence="1">
    <location>
        <begin position="1"/>
        <end position="11"/>
    </location>
</feature>
<proteinExistence type="predicted"/>